<dbReference type="Proteomes" id="UP000198263">
    <property type="component" value="Unassembled WGS sequence"/>
</dbReference>
<sequence>MQWAARALAVLLCSLLAYALAALVAAVLPVNRNWQAVAPDHGVTVWLTTNGVHTALLMPRNAAGVDWARYFSPADTRAPAASDRYEMVEVGWGDREFFLNTPEWKDLRASTAFHALVGLDGTVLHVEFTTAPRSASEDALPVTISHAAYGRLAAHVMQSLRLDASGNSTSVPAHHYNDHDAFYESHGSYSVFLTCNQWTRNALDVAGVRVPAWTPFDRPLFWQLRGREASRASGTD</sequence>
<accession>A0A658QS69</accession>
<keyword evidence="1" id="KW-0732">Signal</keyword>
<evidence type="ECO:0008006" key="4">
    <source>
        <dbReference type="Google" id="ProtNLM"/>
    </source>
</evidence>
<name>A0A658QS69_9BURK</name>
<dbReference type="OrthoDB" id="211174at2"/>
<keyword evidence="3" id="KW-1185">Reference proteome</keyword>
<organism evidence="2 3">
    <name type="scientific">Caballeronia concitans</name>
    <dbReference type="NCBI Taxonomy" id="1777133"/>
    <lineage>
        <taxon>Bacteria</taxon>
        <taxon>Pseudomonadati</taxon>
        <taxon>Pseudomonadota</taxon>
        <taxon>Betaproteobacteria</taxon>
        <taxon>Burkholderiales</taxon>
        <taxon>Burkholderiaceae</taxon>
        <taxon>Caballeronia</taxon>
    </lineage>
</organism>
<dbReference type="EMBL" id="FCNV02000001">
    <property type="protein sequence ID" value="SAL15367.1"/>
    <property type="molecule type" value="Genomic_DNA"/>
</dbReference>
<reference evidence="2 3" key="1">
    <citation type="submission" date="2016-01" db="EMBL/GenBank/DDBJ databases">
        <authorList>
            <person name="Peeters C."/>
        </authorList>
    </citation>
    <scope>NUCLEOTIDE SEQUENCE [LARGE SCALE GENOMIC DNA]</scope>
    <source>
        <strain evidence="2">LMG 29315</strain>
    </source>
</reference>
<protein>
    <recommendedName>
        <fullName evidence="4">TIGR02117 family protein</fullName>
    </recommendedName>
</protein>
<dbReference type="AlphaFoldDB" id="A0A658QS69"/>
<gene>
    <name evidence="2" type="ORF">AWB72_00815</name>
</gene>
<evidence type="ECO:0000313" key="3">
    <source>
        <dbReference type="Proteomes" id="UP000198263"/>
    </source>
</evidence>
<dbReference type="InterPro" id="IPR011727">
    <property type="entry name" value="CHP02117"/>
</dbReference>
<evidence type="ECO:0000313" key="2">
    <source>
        <dbReference type="EMBL" id="SAL15367.1"/>
    </source>
</evidence>
<feature type="chain" id="PRO_5024957521" description="TIGR02117 family protein" evidence="1">
    <location>
        <begin position="20"/>
        <end position="236"/>
    </location>
</feature>
<comment type="caution">
    <text evidence="2">The sequence shown here is derived from an EMBL/GenBank/DDBJ whole genome shotgun (WGS) entry which is preliminary data.</text>
</comment>
<dbReference type="NCBIfam" id="TIGR02117">
    <property type="entry name" value="chp_urease_rgn"/>
    <property type="match status" value="1"/>
</dbReference>
<dbReference type="Pfam" id="PF09601">
    <property type="entry name" value="DUF2459"/>
    <property type="match status" value="1"/>
</dbReference>
<proteinExistence type="predicted"/>
<evidence type="ECO:0000256" key="1">
    <source>
        <dbReference type="SAM" id="SignalP"/>
    </source>
</evidence>
<feature type="signal peptide" evidence="1">
    <location>
        <begin position="1"/>
        <end position="19"/>
    </location>
</feature>
<dbReference type="RefSeq" id="WP_159459340.1">
    <property type="nucleotide sequence ID" value="NZ_FCNV02000001.1"/>
</dbReference>